<sequence length="242" mass="25673">MGAAFYALDGNILAVDTKDILNVNDNNFAKPDPSDEKLPAGDFYGMDTSNVAEVTPGVGIGFVIFRNATGGDEVDRGSGIIRVTLGTTVPIATRVGPLITGADGIQVGITSILAAEGYIYVSTNYGPNGLMVGRAKCASAFSASSYKFRTTFGSWVTGIPTTSNMNNYGSYMFFVGGYGYDMSFHTSDAPYGPWSGEYRVAEAVGYGIDVHPEFSPDGDHSVLYVSSGAADGITMRKIEFRY</sequence>
<gene>
    <name evidence="1" type="ORF">RSE6_09198</name>
</gene>
<name>A0A1E1MHG6_RHYSE</name>
<protein>
    <submittedName>
        <fullName evidence="1">Uncharacterized protein</fullName>
    </submittedName>
</protein>
<evidence type="ECO:0000313" key="1">
    <source>
        <dbReference type="EMBL" id="CZT48497.1"/>
    </source>
</evidence>
<dbReference type="Proteomes" id="UP000177625">
    <property type="component" value="Unassembled WGS sequence"/>
</dbReference>
<organism evidence="1 2">
    <name type="scientific">Rhynchosporium secalis</name>
    <name type="common">Barley scald fungus</name>
    <dbReference type="NCBI Taxonomy" id="38038"/>
    <lineage>
        <taxon>Eukaryota</taxon>
        <taxon>Fungi</taxon>
        <taxon>Dikarya</taxon>
        <taxon>Ascomycota</taxon>
        <taxon>Pezizomycotina</taxon>
        <taxon>Leotiomycetes</taxon>
        <taxon>Helotiales</taxon>
        <taxon>Ploettnerulaceae</taxon>
        <taxon>Rhynchosporium</taxon>
    </lineage>
</organism>
<accession>A0A1E1MHG6</accession>
<evidence type="ECO:0000313" key="2">
    <source>
        <dbReference type="Proteomes" id="UP000177625"/>
    </source>
</evidence>
<keyword evidence="2" id="KW-1185">Reference proteome</keyword>
<dbReference type="EMBL" id="FJVC01000337">
    <property type="protein sequence ID" value="CZT48497.1"/>
    <property type="molecule type" value="Genomic_DNA"/>
</dbReference>
<dbReference type="AlphaFoldDB" id="A0A1E1MHG6"/>
<reference evidence="2" key="1">
    <citation type="submission" date="2016-03" db="EMBL/GenBank/DDBJ databases">
        <authorList>
            <person name="Guldener U."/>
        </authorList>
    </citation>
    <scope>NUCLEOTIDE SEQUENCE [LARGE SCALE GENOMIC DNA]</scope>
</reference>
<proteinExistence type="predicted"/>